<feature type="compositionally biased region" description="Basic and acidic residues" evidence="1">
    <location>
        <begin position="181"/>
        <end position="194"/>
    </location>
</feature>
<evidence type="ECO:0000256" key="1">
    <source>
        <dbReference type="SAM" id="MobiDB-lite"/>
    </source>
</evidence>
<reference evidence="2" key="3">
    <citation type="submission" date="2020-02" db="EMBL/GenBank/DDBJ databases">
        <authorList>
            <person name="Matsumoto Y."/>
            <person name="Kinjo T."/>
            <person name="Motooka D."/>
            <person name="Nabeya D."/>
            <person name="Jung N."/>
            <person name="Uechi K."/>
            <person name="Horii T."/>
            <person name="Iida T."/>
            <person name="Fujita J."/>
            <person name="Nakamura S."/>
        </authorList>
    </citation>
    <scope>NUCLEOTIDE SEQUENCE</scope>
    <source>
        <strain evidence="2">JCM 18113</strain>
    </source>
</reference>
<reference evidence="2 5" key="2">
    <citation type="journal article" date="2019" name="Emerg. Microbes Infect.">
        <title>Comprehensive subspecies identification of 175 nontuberculous mycobacteria species based on 7547 genomic profiles.</title>
        <authorList>
            <person name="Matsumoto Y."/>
            <person name="Kinjo T."/>
            <person name="Motooka D."/>
            <person name="Nabeya D."/>
            <person name="Jung N."/>
            <person name="Uechi K."/>
            <person name="Horii T."/>
            <person name="Iida T."/>
            <person name="Fujita J."/>
            <person name="Nakamura S."/>
        </authorList>
    </citation>
    <scope>NUCLEOTIDE SEQUENCE [LARGE SCALE GENOMIC DNA]</scope>
    <source>
        <strain evidence="2 5">JCM 18113</strain>
    </source>
</reference>
<dbReference type="AlphaFoldDB" id="A0A1X0F5E1"/>
<name>A0A1X0F5E1_MYCNT</name>
<feature type="region of interest" description="Disordered" evidence="1">
    <location>
        <begin position="1"/>
        <end position="95"/>
    </location>
</feature>
<dbReference type="RefSeq" id="WP_083100184.1">
    <property type="nucleotide sequence ID" value="NZ_AP022590.1"/>
</dbReference>
<dbReference type="STRING" id="560555.BST30_28110"/>
<evidence type="ECO:0000313" key="3">
    <source>
        <dbReference type="EMBL" id="ORA96940.1"/>
    </source>
</evidence>
<gene>
    <name evidence="3" type="ORF">BST30_28110</name>
    <name evidence="2" type="ORF">MMAN_04560</name>
</gene>
<proteinExistence type="predicted"/>
<dbReference type="EMBL" id="AP022590">
    <property type="protein sequence ID" value="BBY36322.1"/>
    <property type="molecule type" value="Genomic_DNA"/>
</dbReference>
<sequence length="194" mass="20650">MSDSESRTETSEPSVEDRQDAEISAEALQTVAQATARAEFEDALRPPPAPADAEAEVDADAANEDSDGEGGEGSGEGDPNNREAAKWRTKLRDTEAERDALATRLEAMQRASIDNHVTSLGLKPAAVWAVGANLADLLDENGMPDVKKVEAAAAAAQETLGVTIYKPPRQGLQSGAMSHQPKRDKWVEAFGPRD</sequence>
<dbReference type="EMBL" id="MVHW01000066">
    <property type="protein sequence ID" value="ORA96940.1"/>
    <property type="molecule type" value="Genomic_DNA"/>
</dbReference>
<protein>
    <recommendedName>
        <fullName evidence="6">DUF4355 domain-containing protein</fullName>
    </recommendedName>
</protein>
<evidence type="ECO:0008006" key="6">
    <source>
        <dbReference type="Google" id="ProtNLM"/>
    </source>
</evidence>
<keyword evidence="5" id="KW-1185">Reference proteome</keyword>
<dbReference type="Proteomes" id="UP000465812">
    <property type="component" value="Chromosome"/>
</dbReference>
<feature type="region of interest" description="Disordered" evidence="1">
    <location>
        <begin position="167"/>
        <end position="194"/>
    </location>
</feature>
<reference evidence="3 4" key="1">
    <citation type="submission" date="2017-02" db="EMBL/GenBank/DDBJ databases">
        <title>The new phylogeny of genus Mycobacterium.</title>
        <authorList>
            <person name="Tortoli E."/>
            <person name="Trovato A."/>
            <person name="Cirillo D.M."/>
        </authorList>
    </citation>
    <scope>NUCLEOTIDE SEQUENCE [LARGE SCALE GENOMIC DNA]</scope>
    <source>
        <strain evidence="3 4">DSM 45255</strain>
    </source>
</reference>
<accession>A0A1X0F5E1</accession>
<evidence type="ECO:0000313" key="2">
    <source>
        <dbReference type="EMBL" id="BBY36322.1"/>
    </source>
</evidence>
<feature type="compositionally biased region" description="Basic and acidic residues" evidence="1">
    <location>
        <begin position="79"/>
        <end position="95"/>
    </location>
</feature>
<dbReference type="Proteomes" id="UP000192760">
    <property type="component" value="Unassembled WGS sequence"/>
</dbReference>
<feature type="compositionally biased region" description="Acidic residues" evidence="1">
    <location>
        <begin position="53"/>
        <end position="70"/>
    </location>
</feature>
<organism evidence="3 4">
    <name type="scientific">Mycobacterium mantenii</name>
    <dbReference type="NCBI Taxonomy" id="560555"/>
    <lineage>
        <taxon>Bacteria</taxon>
        <taxon>Bacillati</taxon>
        <taxon>Actinomycetota</taxon>
        <taxon>Actinomycetes</taxon>
        <taxon>Mycobacteriales</taxon>
        <taxon>Mycobacteriaceae</taxon>
        <taxon>Mycobacterium</taxon>
        <taxon>Mycobacterium avium complex (MAC)</taxon>
    </lineage>
</organism>
<feature type="compositionally biased region" description="Basic and acidic residues" evidence="1">
    <location>
        <begin position="1"/>
        <end position="21"/>
    </location>
</feature>
<evidence type="ECO:0000313" key="4">
    <source>
        <dbReference type="Proteomes" id="UP000192760"/>
    </source>
</evidence>
<evidence type="ECO:0000313" key="5">
    <source>
        <dbReference type="Proteomes" id="UP000465812"/>
    </source>
</evidence>